<dbReference type="SMART" id="SM00906">
    <property type="entry name" value="Fungal_trans"/>
    <property type="match status" value="1"/>
</dbReference>
<organism evidence="8 9">
    <name type="scientific">Cladosporium halotolerans</name>
    <dbReference type="NCBI Taxonomy" id="1052096"/>
    <lineage>
        <taxon>Eukaryota</taxon>
        <taxon>Fungi</taxon>
        <taxon>Dikarya</taxon>
        <taxon>Ascomycota</taxon>
        <taxon>Pezizomycotina</taxon>
        <taxon>Dothideomycetes</taxon>
        <taxon>Dothideomycetidae</taxon>
        <taxon>Cladosporiales</taxon>
        <taxon>Cladosporiaceae</taxon>
        <taxon>Cladosporium</taxon>
    </lineage>
</organism>
<evidence type="ECO:0000313" key="8">
    <source>
        <dbReference type="EMBL" id="KAL1584296.1"/>
    </source>
</evidence>
<dbReference type="GO" id="GO:0008270">
    <property type="term" value="F:zinc ion binding"/>
    <property type="evidence" value="ECO:0007669"/>
    <property type="project" value="InterPro"/>
</dbReference>
<reference evidence="8 9" key="1">
    <citation type="journal article" date="2020" name="Microbiol. Resour. Announc.">
        <title>Draft Genome Sequence of a Cladosporium Species Isolated from the Mesophotic Ascidian Didemnum maculosum.</title>
        <authorList>
            <person name="Gioti A."/>
            <person name="Siaperas R."/>
            <person name="Nikolaivits E."/>
            <person name="Le Goff G."/>
            <person name="Ouazzani J."/>
            <person name="Kotoulas G."/>
            <person name="Topakas E."/>
        </authorList>
    </citation>
    <scope>NUCLEOTIDE SEQUENCE [LARGE SCALE GENOMIC DNA]</scope>
    <source>
        <strain evidence="8 9">TM138-S3</strain>
    </source>
</reference>
<evidence type="ECO:0000313" key="9">
    <source>
        <dbReference type="Proteomes" id="UP000803884"/>
    </source>
</evidence>
<feature type="domain" description="Xylanolytic transcriptional activator regulatory" evidence="7">
    <location>
        <begin position="17"/>
        <end position="95"/>
    </location>
</feature>
<gene>
    <name evidence="8" type="ORF">WHR41_06759</name>
</gene>
<evidence type="ECO:0000256" key="3">
    <source>
        <dbReference type="ARBA" id="ARBA00023015"/>
    </source>
</evidence>
<keyword evidence="4" id="KW-0804">Transcription</keyword>
<dbReference type="InterPro" id="IPR050815">
    <property type="entry name" value="TF_fung"/>
</dbReference>
<dbReference type="GO" id="GO:0000981">
    <property type="term" value="F:DNA-binding transcription factor activity, RNA polymerase II-specific"/>
    <property type="evidence" value="ECO:0007669"/>
    <property type="project" value="InterPro"/>
</dbReference>
<dbReference type="EMBL" id="JAAQHG020000027">
    <property type="protein sequence ID" value="KAL1584296.1"/>
    <property type="molecule type" value="Genomic_DNA"/>
</dbReference>
<keyword evidence="9" id="KW-1185">Reference proteome</keyword>
<keyword evidence="2" id="KW-0479">Metal-binding</keyword>
<evidence type="ECO:0000256" key="5">
    <source>
        <dbReference type="ARBA" id="ARBA00023242"/>
    </source>
</evidence>
<feature type="region of interest" description="Disordered" evidence="6">
    <location>
        <begin position="194"/>
        <end position="213"/>
    </location>
</feature>
<comment type="subcellular location">
    <subcellularLocation>
        <location evidence="1">Nucleus</location>
    </subcellularLocation>
</comment>
<dbReference type="PANTHER" id="PTHR47338:SF20">
    <property type="entry name" value="ZN(II)2CYS6 TRANSCRIPTION FACTOR (EUROFUNG)"/>
    <property type="match status" value="1"/>
</dbReference>
<evidence type="ECO:0000256" key="2">
    <source>
        <dbReference type="ARBA" id="ARBA00022723"/>
    </source>
</evidence>
<dbReference type="InterPro" id="IPR007219">
    <property type="entry name" value="XnlR_reg_dom"/>
</dbReference>
<dbReference type="Pfam" id="PF04082">
    <property type="entry name" value="Fungal_trans"/>
    <property type="match status" value="1"/>
</dbReference>
<dbReference type="GO" id="GO:0006351">
    <property type="term" value="P:DNA-templated transcription"/>
    <property type="evidence" value="ECO:0007669"/>
    <property type="project" value="InterPro"/>
</dbReference>
<protein>
    <recommendedName>
        <fullName evidence="7">Xylanolytic transcriptional activator regulatory domain-containing protein</fullName>
    </recommendedName>
</protein>
<dbReference type="GeneID" id="96008202"/>
<name>A0AB34KJM7_9PEZI</name>
<accession>A0AB34KJM7</accession>
<dbReference type="GO" id="GO:0003677">
    <property type="term" value="F:DNA binding"/>
    <property type="evidence" value="ECO:0007669"/>
    <property type="project" value="InterPro"/>
</dbReference>
<evidence type="ECO:0000259" key="7">
    <source>
        <dbReference type="SMART" id="SM00906"/>
    </source>
</evidence>
<keyword evidence="5" id="KW-0539">Nucleus</keyword>
<dbReference type="Proteomes" id="UP000803884">
    <property type="component" value="Unassembled WGS sequence"/>
</dbReference>
<comment type="caution">
    <text evidence="8">The sequence shown here is derived from an EMBL/GenBank/DDBJ whole genome shotgun (WGS) entry which is preliminary data.</text>
</comment>
<evidence type="ECO:0000256" key="6">
    <source>
        <dbReference type="SAM" id="MobiDB-lite"/>
    </source>
</evidence>
<proteinExistence type="predicted"/>
<dbReference type="AlphaFoldDB" id="A0AB34KJM7"/>
<sequence>MILVALYEYGHAVYPAAWFTIGACSRYADLLGLTAGGESAGTLPKVTSWTEREERRRAWWAIFIFDQIIALTSKKQRTMAEPTATNFLPANDSMWDAGNPLEVVYHSVAAPHRIPQSPFARLCQSAVLASRAAACAKKQTLGTVAATADTMALADVLHSFVEQLDGSRDGKLFASRGLACSALFALLDKLSCPERSESTTDSSPYPSLDSSMDSELDDQLSLQRKAVDSLHKASAEILYLARMTEPHDISPIGFDALYCAAMTFQWLYHESGDENARICLEDSKRCLRGFGCRWRLGTEYCALERMQYDTVKITT</sequence>
<dbReference type="GO" id="GO:0005634">
    <property type="term" value="C:nucleus"/>
    <property type="evidence" value="ECO:0007669"/>
    <property type="project" value="UniProtKB-SubCell"/>
</dbReference>
<evidence type="ECO:0000256" key="4">
    <source>
        <dbReference type="ARBA" id="ARBA00023163"/>
    </source>
</evidence>
<dbReference type="PANTHER" id="PTHR47338">
    <property type="entry name" value="ZN(II)2CYS6 TRANSCRIPTION FACTOR (EUROFUNG)-RELATED"/>
    <property type="match status" value="1"/>
</dbReference>
<keyword evidence="3" id="KW-0805">Transcription regulation</keyword>
<evidence type="ECO:0000256" key="1">
    <source>
        <dbReference type="ARBA" id="ARBA00004123"/>
    </source>
</evidence>
<dbReference type="CDD" id="cd12148">
    <property type="entry name" value="fungal_TF_MHR"/>
    <property type="match status" value="1"/>
</dbReference>
<dbReference type="RefSeq" id="XP_069227402.1">
    <property type="nucleotide sequence ID" value="XM_069375364.1"/>
</dbReference>